<proteinExistence type="predicted"/>
<dbReference type="OrthoDB" id="441890at2759"/>
<reference evidence="2" key="1">
    <citation type="submission" date="2020-01" db="EMBL/GenBank/DDBJ databases">
        <authorList>
            <consortium name="DOE Joint Genome Institute"/>
            <person name="Haridas S."/>
            <person name="Albert R."/>
            <person name="Binder M."/>
            <person name="Bloem J."/>
            <person name="Labutti K."/>
            <person name="Salamov A."/>
            <person name="Andreopoulos B."/>
            <person name="Baker S.E."/>
            <person name="Barry K."/>
            <person name="Bills G."/>
            <person name="Bluhm B.H."/>
            <person name="Cannon C."/>
            <person name="Castanera R."/>
            <person name="Culley D.E."/>
            <person name="Daum C."/>
            <person name="Ezra D."/>
            <person name="Gonzalez J.B."/>
            <person name="Henrissat B."/>
            <person name="Kuo A."/>
            <person name="Liang C."/>
            <person name="Lipzen A."/>
            <person name="Lutzoni F."/>
            <person name="Magnuson J."/>
            <person name="Mondo S."/>
            <person name="Nolan M."/>
            <person name="Ohm R."/>
            <person name="Pangilinan J."/>
            <person name="Park H.-J."/>
            <person name="Ramirez L."/>
            <person name="Alfaro M."/>
            <person name="Sun H."/>
            <person name="Tritt A."/>
            <person name="Yoshinaga Y."/>
            <person name="Zwiers L.-H."/>
            <person name="Turgeon B.G."/>
            <person name="Goodwin S.B."/>
            <person name="Spatafora J.W."/>
            <person name="Crous P.W."/>
            <person name="Grigoriev I.V."/>
        </authorList>
    </citation>
    <scope>NUCLEOTIDE SEQUENCE</scope>
    <source>
        <strain evidence="2">IPT5</strain>
    </source>
</reference>
<keyword evidence="3" id="KW-1185">Reference proteome</keyword>
<dbReference type="EMBL" id="MU006302">
    <property type="protein sequence ID" value="KAF2851320.1"/>
    <property type="molecule type" value="Genomic_DNA"/>
</dbReference>
<evidence type="ECO:0000256" key="1">
    <source>
        <dbReference type="SAM" id="MobiDB-lite"/>
    </source>
</evidence>
<sequence>MVESATSDLQNLELAPTPMPETDGSSEDLQRTIQGLVERGKVLHEEVETYVAAVLEKQRIGKVYNPVEYRNLRNDMRNELAFLKKLVGSNMDEEKARHYIVSSNLLYYEALWGAAKRSSGLQSFRKYFFWDRHKAPGGKGTMKGLSLKKGGQQKGKTAALVDIVAEEGMEWIRVSTVSEKRLFFDLAKLGWMNDSDSDDDLLDPGPIIDDDEDDEDQVDVVRNAREMARAAKANPIRGRPPKVRFVLTRIESGKTQAIDMIINKIRATGATVQCTKDIPDPVPLQSVLTQLLVDKSRSMSHTVNIDCTILLALISDISHKECPILDWYPGEVRAQIQEEAEEHLLPTRLYPAIGSHPMVCTREAADQMNLIVETLATDAEKLRASILLAQGECQGRSSEELVTEWASISDHTIPDGFQLPIQVKSVDLDNITTGLPAVAEKVAVELGALNKSIFIYGWAQSLTTLSANRGRARQIESVINEHGLQDGEAGPHIWLCGESRSLIAKHGRRS</sequence>
<accession>A0A6A7B7B7</accession>
<dbReference type="AlphaFoldDB" id="A0A6A7B7B7"/>
<name>A0A6A7B7B7_9PLEO</name>
<dbReference type="PANTHER" id="PTHR13379">
    <property type="entry name" value="UNCHARACTERIZED DUF1308"/>
    <property type="match status" value="1"/>
</dbReference>
<evidence type="ECO:0000313" key="3">
    <source>
        <dbReference type="Proteomes" id="UP000799423"/>
    </source>
</evidence>
<dbReference type="Proteomes" id="UP000799423">
    <property type="component" value="Unassembled WGS sequence"/>
</dbReference>
<organism evidence="2 3">
    <name type="scientific">Plenodomus tracheiphilus IPT5</name>
    <dbReference type="NCBI Taxonomy" id="1408161"/>
    <lineage>
        <taxon>Eukaryota</taxon>
        <taxon>Fungi</taxon>
        <taxon>Dikarya</taxon>
        <taxon>Ascomycota</taxon>
        <taxon>Pezizomycotina</taxon>
        <taxon>Dothideomycetes</taxon>
        <taxon>Pleosporomycetidae</taxon>
        <taxon>Pleosporales</taxon>
        <taxon>Pleosporineae</taxon>
        <taxon>Leptosphaeriaceae</taxon>
        <taxon>Plenodomus</taxon>
    </lineage>
</organism>
<gene>
    <name evidence="2" type="ORF">T440DRAFT_467622</name>
</gene>
<protein>
    <submittedName>
        <fullName evidence="2">Uncharacterized protein</fullName>
    </submittedName>
</protein>
<dbReference type="PANTHER" id="PTHR13379:SF0">
    <property type="entry name" value="UPF0415 PROTEIN C7ORF25"/>
    <property type="match status" value="1"/>
</dbReference>
<feature type="compositionally biased region" description="Polar residues" evidence="1">
    <location>
        <begin position="1"/>
        <end position="10"/>
    </location>
</feature>
<evidence type="ECO:0000313" key="2">
    <source>
        <dbReference type="EMBL" id="KAF2851320.1"/>
    </source>
</evidence>
<feature type="region of interest" description="Disordered" evidence="1">
    <location>
        <begin position="1"/>
        <end position="28"/>
    </location>
</feature>